<organism evidence="2 3">
    <name type="scientific">Methylobacterium gnaphalii</name>
    <dbReference type="NCBI Taxonomy" id="1010610"/>
    <lineage>
        <taxon>Bacteria</taxon>
        <taxon>Pseudomonadati</taxon>
        <taxon>Pseudomonadota</taxon>
        <taxon>Alphaproteobacteria</taxon>
        <taxon>Hyphomicrobiales</taxon>
        <taxon>Methylobacteriaceae</taxon>
        <taxon>Methylobacterium</taxon>
    </lineage>
</organism>
<comment type="caution">
    <text evidence="2">The sequence shown here is derived from an EMBL/GenBank/DDBJ whole genome shotgun (WGS) entry which is preliminary data.</text>
</comment>
<evidence type="ECO:0000313" key="3">
    <source>
        <dbReference type="Proteomes" id="UP000321750"/>
    </source>
</evidence>
<proteinExistence type="predicted"/>
<evidence type="ECO:0000313" key="2">
    <source>
        <dbReference type="EMBL" id="GEP11261.1"/>
    </source>
</evidence>
<keyword evidence="3" id="KW-1185">Reference proteome</keyword>
<dbReference type="EMBL" id="BJZV01000017">
    <property type="protein sequence ID" value="GEP11261.1"/>
    <property type="molecule type" value="Genomic_DNA"/>
</dbReference>
<sequence length="67" mass="7673">MKARRSAQFTRSEIVRVLKAYEEAGLPPPRVVMRRDGVIFEPATRKAPAAKPEHDDALAEEREPWIM</sequence>
<dbReference type="Proteomes" id="UP000321750">
    <property type="component" value="Unassembled WGS sequence"/>
</dbReference>
<feature type="compositionally biased region" description="Basic and acidic residues" evidence="1">
    <location>
        <begin position="51"/>
        <end position="67"/>
    </location>
</feature>
<reference evidence="2 3" key="1">
    <citation type="submission" date="2019-07" db="EMBL/GenBank/DDBJ databases">
        <title>Whole genome shotgun sequence of Methylobacterium gnaphalii NBRC 107716.</title>
        <authorList>
            <person name="Hosoyama A."/>
            <person name="Uohara A."/>
            <person name="Ohji S."/>
            <person name="Ichikawa N."/>
        </authorList>
    </citation>
    <scope>NUCLEOTIDE SEQUENCE [LARGE SCALE GENOMIC DNA]</scope>
    <source>
        <strain evidence="2 3">NBRC 107716</strain>
    </source>
</reference>
<accession>A0A512JMR0</accession>
<evidence type="ECO:0000256" key="1">
    <source>
        <dbReference type="SAM" id="MobiDB-lite"/>
    </source>
</evidence>
<dbReference type="RefSeq" id="WP_147047706.1">
    <property type="nucleotide sequence ID" value="NZ_BJZV01000017.1"/>
</dbReference>
<dbReference type="AlphaFoldDB" id="A0A512JMR0"/>
<gene>
    <name evidence="2" type="ORF">MGN01_31060</name>
</gene>
<protein>
    <submittedName>
        <fullName evidence="2">Uncharacterized protein</fullName>
    </submittedName>
</protein>
<feature type="region of interest" description="Disordered" evidence="1">
    <location>
        <begin position="43"/>
        <end position="67"/>
    </location>
</feature>
<name>A0A512JMR0_9HYPH</name>